<sequence>MDGQRSLRPSLQLLFRQRTVSSLRTILLSSALPFSNNKIRSIRSRLSTSSIRSPMDTTTLHQLRRPPPSTGVTVPELPMAHPVSSRLLPESRTRLRCSQMEHSLSSNRSPPLSPSSPSLLISTPSETTMNTNGASLVR</sequence>
<comment type="caution">
    <text evidence="2">The sequence shown here is derived from an EMBL/GenBank/DDBJ whole genome shotgun (WGS) entry which is preliminary data.</text>
</comment>
<dbReference type="EMBL" id="AZBU02000001">
    <property type="protein sequence ID" value="TMS34828.1"/>
    <property type="molecule type" value="Genomic_DNA"/>
</dbReference>
<reference evidence="2 3" key="2">
    <citation type="journal article" date="2019" name="G3 (Bethesda)">
        <title>Hybrid Assembly of the Genome of the Entomopathogenic Nematode Steinernema carpocapsae Identifies the X-Chromosome.</title>
        <authorList>
            <person name="Serra L."/>
            <person name="Macchietto M."/>
            <person name="Macias-Munoz A."/>
            <person name="McGill C.J."/>
            <person name="Rodriguez I.M."/>
            <person name="Rodriguez B."/>
            <person name="Murad R."/>
            <person name="Mortazavi A."/>
        </authorList>
    </citation>
    <scope>NUCLEOTIDE SEQUENCE [LARGE SCALE GENOMIC DNA]</scope>
    <source>
        <strain evidence="2 3">ALL</strain>
    </source>
</reference>
<feature type="region of interest" description="Disordered" evidence="1">
    <location>
        <begin position="48"/>
        <end position="138"/>
    </location>
</feature>
<evidence type="ECO:0000313" key="2">
    <source>
        <dbReference type="EMBL" id="TMS34828.1"/>
    </source>
</evidence>
<reference evidence="2 3" key="1">
    <citation type="journal article" date="2015" name="Genome Biol.">
        <title>Comparative genomics of Steinernema reveals deeply conserved gene regulatory networks.</title>
        <authorList>
            <person name="Dillman A.R."/>
            <person name="Macchietto M."/>
            <person name="Porter C.F."/>
            <person name="Rogers A."/>
            <person name="Williams B."/>
            <person name="Antoshechkin I."/>
            <person name="Lee M.M."/>
            <person name="Goodwin Z."/>
            <person name="Lu X."/>
            <person name="Lewis E.E."/>
            <person name="Goodrich-Blair H."/>
            <person name="Stock S.P."/>
            <person name="Adams B.J."/>
            <person name="Sternberg P.W."/>
            <person name="Mortazavi A."/>
        </authorList>
    </citation>
    <scope>NUCLEOTIDE SEQUENCE [LARGE SCALE GENOMIC DNA]</scope>
    <source>
        <strain evidence="2 3">ALL</strain>
    </source>
</reference>
<organism evidence="2 3">
    <name type="scientific">Steinernema carpocapsae</name>
    <name type="common">Entomopathogenic nematode</name>
    <dbReference type="NCBI Taxonomy" id="34508"/>
    <lineage>
        <taxon>Eukaryota</taxon>
        <taxon>Metazoa</taxon>
        <taxon>Ecdysozoa</taxon>
        <taxon>Nematoda</taxon>
        <taxon>Chromadorea</taxon>
        <taxon>Rhabditida</taxon>
        <taxon>Tylenchina</taxon>
        <taxon>Panagrolaimomorpha</taxon>
        <taxon>Strongyloidoidea</taxon>
        <taxon>Steinernematidae</taxon>
        <taxon>Steinernema</taxon>
    </lineage>
</organism>
<feature type="compositionally biased region" description="Low complexity" evidence="1">
    <location>
        <begin position="103"/>
        <end position="125"/>
    </location>
</feature>
<protein>
    <submittedName>
        <fullName evidence="2">Uncharacterized protein</fullName>
    </submittedName>
</protein>
<proteinExistence type="predicted"/>
<evidence type="ECO:0000313" key="3">
    <source>
        <dbReference type="Proteomes" id="UP000298663"/>
    </source>
</evidence>
<dbReference type="AlphaFoldDB" id="A0A4U8USX1"/>
<accession>A0A4U8USX1</accession>
<name>A0A4U8USX1_STECR</name>
<keyword evidence="3" id="KW-1185">Reference proteome</keyword>
<feature type="compositionally biased region" description="Polar residues" evidence="1">
    <location>
        <begin position="126"/>
        <end position="138"/>
    </location>
</feature>
<dbReference type="Proteomes" id="UP000298663">
    <property type="component" value="Unassembled WGS sequence"/>
</dbReference>
<evidence type="ECO:0000256" key="1">
    <source>
        <dbReference type="SAM" id="MobiDB-lite"/>
    </source>
</evidence>
<gene>
    <name evidence="2" type="ORF">L596_002342</name>
</gene>